<accession>A0A6T9Y1D4</accession>
<dbReference type="PROSITE" id="PS51918">
    <property type="entry name" value="RADICAL_SAM"/>
    <property type="match status" value="1"/>
</dbReference>
<dbReference type="GO" id="GO:0051536">
    <property type="term" value="F:iron-sulfur cluster binding"/>
    <property type="evidence" value="ECO:0007669"/>
    <property type="project" value="UniProtKB-KW"/>
</dbReference>
<proteinExistence type="predicted"/>
<dbReference type="SFLD" id="SFLDG01067">
    <property type="entry name" value="SPASM/twitch_domain_containing"/>
    <property type="match status" value="1"/>
</dbReference>
<keyword evidence="2" id="KW-0949">S-adenosyl-L-methionine</keyword>
<dbReference type="GO" id="GO:0046872">
    <property type="term" value="F:metal ion binding"/>
    <property type="evidence" value="ECO:0007669"/>
    <property type="project" value="UniProtKB-KW"/>
</dbReference>
<dbReference type="SFLD" id="SFLDS00029">
    <property type="entry name" value="Radical_SAM"/>
    <property type="match status" value="1"/>
</dbReference>
<organism evidence="8 9">
    <name type="scientific">Alteromonas macleodii</name>
    <name type="common">Pseudoalteromonas macleodii</name>
    <dbReference type="NCBI Taxonomy" id="28108"/>
    <lineage>
        <taxon>Bacteria</taxon>
        <taxon>Pseudomonadati</taxon>
        <taxon>Pseudomonadota</taxon>
        <taxon>Gammaproteobacteria</taxon>
        <taxon>Alteromonadales</taxon>
        <taxon>Alteromonadaceae</taxon>
        <taxon>Alteromonas/Salinimonas group</taxon>
        <taxon>Alteromonas</taxon>
    </lineage>
</organism>
<reference evidence="8 9" key="1">
    <citation type="submission" date="2020-06" db="EMBL/GenBank/DDBJ databases">
        <authorList>
            <person name="Duchaud E."/>
        </authorList>
    </citation>
    <scope>NUCLEOTIDE SEQUENCE [LARGE SCALE GENOMIC DNA]</scope>
    <source>
        <strain evidence="8">Alteromonas fortis</strain>
    </source>
</reference>
<dbReference type="CDD" id="cd01335">
    <property type="entry name" value="Radical_SAM"/>
    <property type="match status" value="1"/>
</dbReference>
<dbReference type="InterPro" id="IPR007197">
    <property type="entry name" value="rSAM"/>
</dbReference>
<dbReference type="Pfam" id="PF04055">
    <property type="entry name" value="Radical_SAM"/>
    <property type="match status" value="1"/>
</dbReference>
<dbReference type="InterPro" id="IPR013785">
    <property type="entry name" value="Aldolase_TIM"/>
</dbReference>
<keyword evidence="3" id="KW-0479">Metal-binding</keyword>
<dbReference type="InterPro" id="IPR058240">
    <property type="entry name" value="rSAM_sf"/>
</dbReference>
<dbReference type="InterPro" id="IPR050377">
    <property type="entry name" value="Radical_SAM_PqqE_MftC-like"/>
</dbReference>
<evidence type="ECO:0000259" key="7">
    <source>
        <dbReference type="PROSITE" id="PS51918"/>
    </source>
</evidence>
<dbReference type="GO" id="GO:0003824">
    <property type="term" value="F:catalytic activity"/>
    <property type="evidence" value="ECO:0007669"/>
    <property type="project" value="InterPro"/>
</dbReference>
<evidence type="ECO:0000256" key="5">
    <source>
        <dbReference type="ARBA" id="ARBA00023014"/>
    </source>
</evidence>
<dbReference type="PANTHER" id="PTHR11228:SF7">
    <property type="entry name" value="PQQA PEPTIDE CYCLASE"/>
    <property type="match status" value="1"/>
</dbReference>
<name>A0A6T9Y1D4_ALTMA</name>
<dbReference type="EMBL" id="LR812090">
    <property type="protein sequence ID" value="CAB9494882.1"/>
    <property type="molecule type" value="Genomic_DNA"/>
</dbReference>
<protein>
    <submittedName>
        <fullName evidence="8">Radical SAM superfamily protein</fullName>
    </submittedName>
</protein>
<dbReference type="PANTHER" id="PTHR11228">
    <property type="entry name" value="RADICAL SAM DOMAIN PROTEIN"/>
    <property type="match status" value="1"/>
</dbReference>
<evidence type="ECO:0000313" key="8">
    <source>
        <dbReference type="EMBL" id="CAB9494882.1"/>
    </source>
</evidence>
<dbReference type="Gene3D" id="3.20.20.70">
    <property type="entry name" value="Aldolase class I"/>
    <property type="match status" value="1"/>
</dbReference>
<evidence type="ECO:0000313" key="9">
    <source>
        <dbReference type="Proteomes" id="UP000509458"/>
    </source>
</evidence>
<feature type="region of interest" description="Disordered" evidence="6">
    <location>
        <begin position="438"/>
        <end position="499"/>
    </location>
</feature>
<keyword evidence="4" id="KW-0408">Iron</keyword>
<feature type="domain" description="Radical SAM core" evidence="7">
    <location>
        <begin position="33"/>
        <end position="251"/>
    </location>
</feature>
<comment type="cofactor">
    <cofactor evidence="1">
        <name>[4Fe-4S] cluster</name>
        <dbReference type="ChEBI" id="CHEBI:49883"/>
    </cofactor>
</comment>
<evidence type="ECO:0000256" key="3">
    <source>
        <dbReference type="ARBA" id="ARBA00022723"/>
    </source>
</evidence>
<keyword evidence="5" id="KW-0411">Iron-sulfur</keyword>
<dbReference type="AlphaFoldDB" id="A0A6T9Y1D4"/>
<feature type="compositionally biased region" description="Polar residues" evidence="6">
    <location>
        <begin position="488"/>
        <end position="499"/>
    </location>
</feature>
<dbReference type="SUPFAM" id="SSF102114">
    <property type="entry name" value="Radical SAM enzymes"/>
    <property type="match status" value="1"/>
</dbReference>
<evidence type="ECO:0000256" key="6">
    <source>
        <dbReference type="SAM" id="MobiDB-lite"/>
    </source>
</evidence>
<evidence type="ECO:0000256" key="1">
    <source>
        <dbReference type="ARBA" id="ARBA00001966"/>
    </source>
</evidence>
<dbReference type="Proteomes" id="UP000509458">
    <property type="component" value="Chromosome"/>
</dbReference>
<evidence type="ECO:0000256" key="2">
    <source>
        <dbReference type="ARBA" id="ARBA00022691"/>
    </source>
</evidence>
<evidence type="ECO:0000256" key="4">
    <source>
        <dbReference type="ARBA" id="ARBA00023004"/>
    </source>
</evidence>
<gene>
    <name evidence="8" type="ORF">ALFOR1_40260</name>
</gene>
<sequence>MTCSPGTTRNQQLASTRKRMGEHFIPNQLLGRTHTIGCVAVEITQKCNLDCTLCYLSEHSQAVRDIPIQEVFKRLDNVLKHYGPGTSVQITGGDPTLRKRSELIDIVAYANQLGLHTALFTNGIAATRDLLTELAEAGLNDVAFHVDTTQERKGYDDEHSLNAIREEYIERAKGLGLMVIFNTTVHTDNFEELPMLVDFFVQNADAVSFASFQLQAETGRGEWGARTDVVDPLTVKAAIEKTISKALPWEKVRIGHSDCHSYMPTLVADNQVYSVVDDSALFAEFIEDFKHIQTTRQHGKAKIVRDYIQALLLRPHWIWRLAKVTSAKLLEMRSSLVKSRGRVHKLSFFVQNFMDASALQQDRIDACSFMVMTADGPVSMCKHNAERDEHILKPLSYTNHRGQVKQYQPLGERYREDNVIPIRLLADDKPVHEPIIEASNESNSESSKVLNQEPNQDVSQELSQELNQELSHESVHGVNNDLGARPSSVPSNQKTLEIG</sequence>
<feature type="compositionally biased region" description="Polar residues" evidence="6">
    <location>
        <begin position="448"/>
        <end position="469"/>
    </location>
</feature>